<gene>
    <name evidence="2" type="ORF">S06H3_63929</name>
</gene>
<dbReference type="PANTHER" id="PTHR35601:SF1">
    <property type="entry name" value="TOXIN RELE"/>
    <property type="match status" value="1"/>
</dbReference>
<protein>
    <submittedName>
        <fullName evidence="2">Uncharacterized protein</fullName>
    </submittedName>
</protein>
<feature type="non-terminal residue" evidence="2">
    <location>
        <position position="1"/>
    </location>
</feature>
<dbReference type="Pfam" id="PF05016">
    <property type="entry name" value="ParE_toxin"/>
    <property type="match status" value="1"/>
</dbReference>
<dbReference type="PANTHER" id="PTHR35601">
    <property type="entry name" value="TOXIN RELE"/>
    <property type="match status" value="1"/>
</dbReference>
<dbReference type="Gene3D" id="3.30.2310.20">
    <property type="entry name" value="RelE-like"/>
    <property type="match status" value="1"/>
</dbReference>
<proteinExistence type="predicted"/>
<accession>X1Q1S9</accession>
<evidence type="ECO:0000313" key="2">
    <source>
        <dbReference type="EMBL" id="GAI48716.1"/>
    </source>
</evidence>
<name>X1Q1S9_9ZZZZ</name>
<dbReference type="EMBL" id="BARV01042542">
    <property type="protein sequence ID" value="GAI48716.1"/>
    <property type="molecule type" value="Genomic_DNA"/>
</dbReference>
<dbReference type="InterPro" id="IPR007712">
    <property type="entry name" value="RelE/ParE_toxin"/>
</dbReference>
<keyword evidence="1" id="KW-1277">Toxin-antitoxin system</keyword>
<reference evidence="2" key="1">
    <citation type="journal article" date="2014" name="Front. Microbiol.">
        <title>High frequency of phylogenetically diverse reductive dehalogenase-homologous genes in deep subseafloor sedimentary metagenomes.</title>
        <authorList>
            <person name="Kawai M."/>
            <person name="Futagami T."/>
            <person name="Toyoda A."/>
            <person name="Takaki Y."/>
            <person name="Nishi S."/>
            <person name="Hori S."/>
            <person name="Arai W."/>
            <person name="Tsubouchi T."/>
            <person name="Morono Y."/>
            <person name="Uchiyama I."/>
            <person name="Ito T."/>
            <person name="Fujiyama A."/>
            <person name="Inagaki F."/>
            <person name="Takami H."/>
        </authorList>
    </citation>
    <scope>NUCLEOTIDE SEQUENCE</scope>
    <source>
        <strain evidence="2">Expedition CK06-06</strain>
    </source>
</reference>
<sequence length="82" mass="9941">FHIFFIRCTIILKTIYRKLTVAPKKHGSPLRNPLKGYWKLRISHYRVIYRIEKSTIKVLVLKVGMRRDAEVYKKMLQRIKKI</sequence>
<dbReference type="AlphaFoldDB" id="X1Q1S9"/>
<dbReference type="InterPro" id="IPR035093">
    <property type="entry name" value="RelE/ParE_toxin_dom_sf"/>
</dbReference>
<dbReference type="SUPFAM" id="SSF143011">
    <property type="entry name" value="RelE-like"/>
    <property type="match status" value="1"/>
</dbReference>
<organism evidence="2">
    <name type="scientific">marine sediment metagenome</name>
    <dbReference type="NCBI Taxonomy" id="412755"/>
    <lineage>
        <taxon>unclassified sequences</taxon>
        <taxon>metagenomes</taxon>
        <taxon>ecological metagenomes</taxon>
    </lineage>
</organism>
<evidence type="ECO:0000256" key="1">
    <source>
        <dbReference type="ARBA" id="ARBA00022649"/>
    </source>
</evidence>
<comment type="caution">
    <text evidence="2">The sequence shown here is derived from an EMBL/GenBank/DDBJ whole genome shotgun (WGS) entry which is preliminary data.</text>
</comment>